<reference evidence="3 4" key="1">
    <citation type="submission" date="2018-06" db="EMBL/GenBank/DDBJ databases">
        <title>Genomic Encyclopedia of Type Strains, Phase III (KMG-III): the genomes of soil and plant-associated and newly described type strains.</title>
        <authorList>
            <person name="Whitman W."/>
        </authorList>
    </citation>
    <scope>NUCLEOTIDE SEQUENCE [LARGE SCALE GENOMIC DNA]</scope>
    <source>
        <strain evidence="3 4">CECT 7732</strain>
    </source>
</reference>
<proteinExistence type="predicted"/>
<accession>A0A366D2S5</accession>
<dbReference type="RefSeq" id="WP_113873813.1">
    <property type="nucleotide sequence ID" value="NZ_QNRF01000003.1"/>
</dbReference>
<evidence type="ECO:0000256" key="1">
    <source>
        <dbReference type="SAM" id="Coils"/>
    </source>
</evidence>
<gene>
    <name evidence="3" type="ORF">DFP76_10393</name>
</gene>
<dbReference type="Proteomes" id="UP000252086">
    <property type="component" value="Unassembled WGS sequence"/>
</dbReference>
<sequence>MQVKELLQLTHWVDKNIKTANVAKKYQQLQAILQHNVNSRNNQPQQPFKDQKDDVISTIKDISTGSLTNEQERMLDTLGIERHLGTHGIEKLEEILFKNGLDMATAAAEIATIHQDISNGVKQSDQLKASLTPLVSEDEEEDDENSDVVMRIHFQNEVAMENLSDFKKWGSTWWDIGRGIAMAHDHTPEDIRVVGAQKGSIIIELAVIAAIATTTSTIILSALKVADRVLTIRKKAEEIKSLKLNNKKLEDDLEKEADKEKSQGLKNITQEISISLNINENGDGEKLKVLEKSVKSLIDFVENGGEVDFYADDENVSEDEQNDIEQLKVNFAEIKKLEQRVLAIEHKNS</sequence>
<keyword evidence="2" id="KW-0472">Membrane</keyword>
<feature type="transmembrane region" description="Helical" evidence="2">
    <location>
        <begin position="201"/>
        <end position="223"/>
    </location>
</feature>
<organism evidence="3 4">
    <name type="scientific">Marinomonas aquiplantarum</name>
    <dbReference type="NCBI Taxonomy" id="491951"/>
    <lineage>
        <taxon>Bacteria</taxon>
        <taxon>Pseudomonadati</taxon>
        <taxon>Pseudomonadota</taxon>
        <taxon>Gammaproteobacteria</taxon>
        <taxon>Oceanospirillales</taxon>
        <taxon>Oceanospirillaceae</taxon>
        <taxon>Marinomonas</taxon>
    </lineage>
</organism>
<evidence type="ECO:0000256" key="2">
    <source>
        <dbReference type="SAM" id="Phobius"/>
    </source>
</evidence>
<evidence type="ECO:0000313" key="3">
    <source>
        <dbReference type="EMBL" id="RBO83819.1"/>
    </source>
</evidence>
<protein>
    <submittedName>
        <fullName evidence="3">Uncharacterized protein</fullName>
    </submittedName>
</protein>
<keyword evidence="2" id="KW-0812">Transmembrane</keyword>
<comment type="caution">
    <text evidence="3">The sequence shown here is derived from an EMBL/GenBank/DDBJ whole genome shotgun (WGS) entry which is preliminary data.</text>
</comment>
<evidence type="ECO:0000313" key="4">
    <source>
        <dbReference type="Proteomes" id="UP000252086"/>
    </source>
</evidence>
<dbReference type="AlphaFoldDB" id="A0A366D2S5"/>
<name>A0A366D2S5_9GAMM</name>
<keyword evidence="1" id="KW-0175">Coiled coil</keyword>
<feature type="coiled-coil region" evidence="1">
    <location>
        <begin position="310"/>
        <end position="337"/>
    </location>
</feature>
<dbReference type="OrthoDB" id="7057670at2"/>
<dbReference type="EMBL" id="QNRF01000003">
    <property type="protein sequence ID" value="RBO83819.1"/>
    <property type="molecule type" value="Genomic_DNA"/>
</dbReference>
<feature type="coiled-coil region" evidence="1">
    <location>
        <begin position="232"/>
        <end position="259"/>
    </location>
</feature>
<keyword evidence="4" id="KW-1185">Reference proteome</keyword>
<keyword evidence="2" id="KW-1133">Transmembrane helix</keyword>